<organism evidence="11">
    <name type="scientific">uncultured Sporomusa sp</name>
    <dbReference type="NCBI Taxonomy" id="307249"/>
    <lineage>
        <taxon>Bacteria</taxon>
        <taxon>Bacillati</taxon>
        <taxon>Bacillota</taxon>
        <taxon>Negativicutes</taxon>
        <taxon>Selenomonadales</taxon>
        <taxon>Sporomusaceae</taxon>
        <taxon>Sporomusa</taxon>
        <taxon>environmental samples</taxon>
    </lineage>
</organism>
<keyword evidence="7 10" id="KW-0479">Metal-binding</keyword>
<dbReference type="AlphaFoldDB" id="A0A212LXL2"/>
<comment type="function">
    <text evidence="6 7">Catalyzes the reversible reaction in which hydroxymethyl group from 5,10-methylenetetrahydrofolate is transferred onto alpha-ketoisovalerate to form ketopantoate.</text>
</comment>
<dbReference type="UniPathway" id="UPA00028">
    <property type="reaction ID" value="UER00003"/>
</dbReference>
<comment type="subunit">
    <text evidence="3 7">Homodecamer; pentamer of dimers.</text>
</comment>
<dbReference type="PANTHER" id="PTHR20881">
    <property type="entry name" value="3-METHYL-2-OXOBUTANOATE HYDROXYMETHYLTRANSFERASE"/>
    <property type="match status" value="1"/>
</dbReference>
<reference evidence="11" key="1">
    <citation type="submission" date="2016-08" db="EMBL/GenBank/DDBJ databases">
        <authorList>
            <person name="Seilhamer J.J."/>
        </authorList>
    </citation>
    <scope>NUCLEOTIDE SEQUENCE</scope>
    <source>
        <strain evidence="11">86</strain>
    </source>
</reference>
<feature type="binding site" evidence="7 9">
    <location>
        <position position="86"/>
    </location>
    <ligand>
        <name>3-methyl-2-oxobutanoate</name>
        <dbReference type="ChEBI" id="CHEBI:11851"/>
    </ligand>
</feature>
<dbReference type="InterPro" id="IPR040442">
    <property type="entry name" value="Pyrv_kinase-like_dom_sf"/>
</dbReference>
<sequence>MAKVKITIPQCKAMKGKEKKFTMITAYDVLLASVIEKTPIEMILVGDSLGMTVLGYDSTVPVTMEDIIHHTKPVVKGAPNTFVVGDMPFGSYNTGIEDAARNANRIMKEGGADAIKLEGGKNVAHIVEALVKGGIPVMGHIGLTPQTAGQLGGFKVQGKDAEAAKQLIEDAKALEQAGAFAIVLECIPAPVAKRITEELSIPTMGIGAGPYCDAQVLVTQDLLGMFDRFVPKMVKQYAKLNAQMVDALNSFYQETQAGVFPGPEHSFGMAEEDLKNLY</sequence>
<dbReference type="GO" id="GO:0015940">
    <property type="term" value="P:pantothenate biosynthetic process"/>
    <property type="evidence" value="ECO:0007669"/>
    <property type="project" value="UniProtKB-UniRule"/>
</dbReference>
<evidence type="ECO:0000313" key="11">
    <source>
        <dbReference type="EMBL" id="SCM82220.1"/>
    </source>
</evidence>
<feature type="active site" description="Proton acceptor" evidence="7 8">
    <location>
        <position position="185"/>
    </location>
</feature>
<feature type="binding site" evidence="7 10">
    <location>
        <position position="118"/>
    </location>
    <ligand>
        <name>Mg(2+)</name>
        <dbReference type="ChEBI" id="CHEBI:18420"/>
    </ligand>
</feature>
<evidence type="ECO:0000256" key="10">
    <source>
        <dbReference type="PIRSR" id="PIRSR000388-3"/>
    </source>
</evidence>
<dbReference type="HAMAP" id="MF_00156">
    <property type="entry name" value="PanB"/>
    <property type="match status" value="1"/>
</dbReference>
<dbReference type="PANTHER" id="PTHR20881:SF0">
    <property type="entry name" value="3-METHYL-2-OXOBUTANOATE HYDROXYMETHYLTRANSFERASE"/>
    <property type="match status" value="1"/>
</dbReference>
<feature type="binding site" evidence="7 10">
    <location>
        <position position="86"/>
    </location>
    <ligand>
        <name>Mg(2+)</name>
        <dbReference type="ChEBI" id="CHEBI:18420"/>
    </ligand>
</feature>
<comment type="pathway">
    <text evidence="1 7">Cofactor biosynthesis; (R)-pantothenate biosynthesis; (R)-pantoate from 3-methyl-2-oxobutanoate: step 1/2.</text>
</comment>
<dbReference type="GO" id="GO:0000287">
    <property type="term" value="F:magnesium ion binding"/>
    <property type="evidence" value="ECO:0007669"/>
    <property type="project" value="TreeGrafter"/>
</dbReference>
<feature type="binding site" evidence="7 9">
    <location>
        <position position="116"/>
    </location>
    <ligand>
        <name>3-methyl-2-oxobutanoate</name>
        <dbReference type="ChEBI" id="CHEBI:11851"/>
    </ligand>
</feature>
<dbReference type="CDD" id="cd06557">
    <property type="entry name" value="KPHMT-like"/>
    <property type="match status" value="1"/>
</dbReference>
<evidence type="ECO:0000256" key="3">
    <source>
        <dbReference type="ARBA" id="ARBA00011424"/>
    </source>
</evidence>
<dbReference type="GO" id="GO:0003864">
    <property type="term" value="F:3-methyl-2-oxobutanoate hydroxymethyltransferase activity"/>
    <property type="evidence" value="ECO:0007669"/>
    <property type="project" value="UniProtKB-UniRule"/>
</dbReference>
<dbReference type="FunFam" id="3.20.20.60:FF:000003">
    <property type="entry name" value="3-methyl-2-oxobutanoate hydroxymethyltransferase"/>
    <property type="match status" value="1"/>
</dbReference>
<dbReference type="NCBIfam" id="NF001452">
    <property type="entry name" value="PRK00311.1"/>
    <property type="match status" value="1"/>
</dbReference>
<keyword evidence="7 10" id="KW-0460">Magnesium</keyword>
<dbReference type="EMBL" id="FMJE01000004">
    <property type="protein sequence ID" value="SCM82220.1"/>
    <property type="molecule type" value="Genomic_DNA"/>
</dbReference>
<dbReference type="NCBIfam" id="TIGR00222">
    <property type="entry name" value="panB"/>
    <property type="match status" value="1"/>
</dbReference>
<keyword evidence="4 7" id="KW-0566">Pantothenate biosynthesis</keyword>
<dbReference type="RefSeq" id="WP_188399666.1">
    <property type="nucleotide sequence ID" value="NZ_LT608335.1"/>
</dbReference>
<proteinExistence type="inferred from homology"/>
<dbReference type="GO" id="GO:0008168">
    <property type="term" value="F:methyltransferase activity"/>
    <property type="evidence" value="ECO:0007669"/>
    <property type="project" value="UniProtKB-KW"/>
</dbReference>
<keyword evidence="11" id="KW-0489">Methyltransferase</keyword>
<accession>A0A212LXL2</accession>
<dbReference type="SUPFAM" id="SSF51621">
    <property type="entry name" value="Phosphoenolpyruvate/pyruvate domain"/>
    <property type="match status" value="1"/>
</dbReference>
<dbReference type="Gene3D" id="3.20.20.60">
    <property type="entry name" value="Phosphoenolpyruvate-binding domains"/>
    <property type="match status" value="1"/>
</dbReference>
<evidence type="ECO:0000256" key="5">
    <source>
        <dbReference type="ARBA" id="ARBA00022679"/>
    </source>
</evidence>
<dbReference type="Pfam" id="PF02548">
    <property type="entry name" value="Pantoate_transf"/>
    <property type="match status" value="1"/>
</dbReference>
<dbReference type="GO" id="GO:0032259">
    <property type="term" value="P:methylation"/>
    <property type="evidence" value="ECO:0007669"/>
    <property type="project" value="UniProtKB-KW"/>
</dbReference>
<comment type="similarity">
    <text evidence="2 7">Belongs to the PanB family.</text>
</comment>
<dbReference type="InterPro" id="IPR003700">
    <property type="entry name" value="Pantoate_hydroxy_MeTrfase"/>
</dbReference>
<feature type="binding site" evidence="7 10">
    <location>
        <position position="47"/>
    </location>
    <ligand>
        <name>Mg(2+)</name>
        <dbReference type="ChEBI" id="CHEBI:18420"/>
    </ligand>
</feature>
<feature type="binding site" evidence="7 9">
    <location>
        <begin position="47"/>
        <end position="48"/>
    </location>
    <ligand>
        <name>3-methyl-2-oxobutanoate</name>
        <dbReference type="ChEBI" id="CHEBI:11851"/>
    </ligand>
</feature>
<dbReference type="InterPro" id="IPR015813">
    <property type="entry name" value="Pyrv/PenolPyrv_kinase-like_dom"/>
</dbReference>
<name>A0A212LXL2_9FIRM</name>
<comment type="catalytic activity">
    <reaction evidence="7">
        <text>(6R)-5,10-methylene-5,6,7,8-tetrahydrofolate + 3-methyl-2-oxobutanoate + H2O = 2-dehydropantoate + (6S)-5,6,7,8-tetrahydrofolate</text>
        <dbReference type="Rhea" id="RHEA:11824"/>
        <dbReference type="ChEBI" id="CHEBI:11561"/>
        <dbReference type="ChEBI" id="CHEBI:11851"/>
        <dbReference type="ChEBI" id="CHEBI:15377"/>
        <dbReference type="ChEBI" id="CHEBI:15636"/>
        <dbReference type="ChEBI" id="CHEBI:57453"/>
        <dbReference type="EC" id="2.1.2.11"/>
    </reaction>
</comment>
<gene>
    <name evidence="7 11" type="primary">panB</name>
    <name evidence="11" type="ORF">KL86SPO_40705</name>
</gene>
<evidence type="ECO:0000256" key="4">
    <source>
        <dbReference type="ARBA" id="ARBA00022655"/>
    </source>
</evidence>
<comment type="subcellular location">
    <subcellularLocation>
        <location evidence="7">Cytoplasm</location>
    </subcellularLocation>
</comment>
<dbReference type="EC" id="2.1.2.11" evidence="7"/>
<evidence type="ECO:0000256" key="6">
    <source>
        <dbReference type="ARBA" id="ARBA00056497"/>
    </source>
</evidence>
<dbReference type="PIRSF" id="PIRSF000388">
    <property type="entry name" value="Pantoate_hydroxy_MeTrfase"/>
    <property type="match status" value="1"/>
</dbReference>
<evidence type="ECO:0000256" key="1">
    <source>
        <dbReference type="ARBA" id="ARBA00005033"/>
    </source>
</evidence>
<dbReference type="GO" id="GO:0005737">
    <property type="term" value="C:cytoplasm"/>
    <property type="evidence" value="ECO:0007669"/>
    <property type="project" value="UniProtKB-SubCell"/>
</dbReference>
<protein>
    <recommendedName>
        <fullName evidence="7">3-methyl-2-oxobutanoate hydroxymethyltransferase</fullName>
        <ecNumber evidence="7">2.1.2.11</ecNumber>
    </recommendedName>
    <alternativeName>
        <fullName evidence="7">Ketopantoate hydroxymethyltransferase</fullName>
        <shortName evidence="7">KPHMT</shortName>
    </alternativeName>
</protein>
<evidence type="ECO:0000256" key="8">
    <source>
        <dbReference type="PIRSR" id="PIRSR000388-1"/>
    </source>
</evidence>
<keyword evidence="5 7" id="KW-0808">Transferase</keyword>
<keyword evidence="7" id="KW-0963">Cytoplasm</keyword>
<evidence type="ECO:0000256" key="2">
    <source>
        <dbReference type="ARBA" id="ARBA00008676"/>
    </source>
</evidence>
<evidence type="ECO:0000256" key="9">
    <source>
        <dbReference type="PIRSR" id="PIRSR000388-2"/>
    </source>
</evidence>
<evidence type="ECO:0000256" key="7">
    <source>
        <dbReference type="HAMAP-Rule" id="MF_00156"/>
    </source>
</evidence>
<comment type="cofactor">
    <cofactor evidence="7 10">
        <name>Mg(2+)</name>
        <dbReference type="ChEBI" id="CHEBI:18420"/>
    </cofactor>
    <text evidence="7 10">Binds 1 Mg(2+) ion per subunit.</text>
</comment>